<protein>
    <submittedName>
        <fullName evidence="3">Mobile element protein</fullName>
    </submittedName>
</protein>
<dbReference type="AlphaFoldDB" id="V5E0Q9"/>
<gene>
    <name evidence="3" type="ORF">MGMO_35c00320</name>
</gene>
<name>V5E0Q9_9GAMM</name>
<proteinExistence type="predicted"/>
<feature type="domain" description="Transposase IS110-like N-terminal" evidence="1">
    <location>
        <begin position="7"/>
        <end position="146"/>
    </location>
</feature>
<evidence type="ECO:0000313" key="4">
    <source>
        <dbReference type="Proteomes" id="UP000017842"/>
    </source>
</evidence>
<dbReference type="PATRIC" id="fig|1116472.3.peg.1018"/>
<organism evidence="3 4">
    <name type="scientific">Methyloglobulus morosus KoM1</name>
    <dbReference type="NCBI Taxonomy" id="1116472"/>
    <lineage>
        <taxon>Bacteria</taxon>
        <taxon>Pseudomonadati</taxon>
        <taxon>Pseudomonadota</taxon>
        <taxon>Gammaproteobacteria</taxon>
        <taxon>Methylococcales</taxon>
        <taxon>Methylococcaceae</taxon>
        <taxon>Methyloglobulus</taxon>
    </lineage>
</organism>
<comment type="caution">
    <text evidence="3">The sequence shown here is derived from an EMBL/GenBank/DDBJ whole genome shotgun (WGS) entry which is preliminary data.</text>
</comment>
<feature type="domain" description="Transposase IS116/IS110/IS902 C-terminal" evidence="2">
    <location>
        <begin position="186"/>
        <end position="268"/>
    </location>
</feature>
<dbReference type="GO" id="GO:0004803">
    <property type="term" value="F:transposase activity"/>
    <property type="evidence" value="ECO:0007669"/>
    <property type="project" value="InterPro"/>
</dbReference>
<sequence>MASEMFVGIDVASRELVISSPQGLTTITNTQAAIEAWLMGLPAGSHIGVEATSHYHELVADRAVLAGMVVYVLNPRDTRHYMLGLGRRSKTDRVDAGMIQRLILAEHAQLRPYQPAAAVHRQLALLQRRRGSVVGHRQALHKALRQIGILATVLDQTLAALDTLIAQIDQQLDTLLNSQEGLAKEARRLETVPGIGRQTSTQLVTLFKRVDLANSDAAVAFVGLDPRACDSGQKSGRRRLSKRGSAELRRLLYNCAQAAARTVAWKPYYAQLKSGKFSTTQALVIIARKLLRIAFSLWQQPGILFNAQKVACLGLTG</sequence>
<evidence type="ECO:0000259" key="1">
    <source>
        <dbReference type="Pfam" id="PF01548"/>
    </source>
</evidence>
<dbReference type="InterPro" id="IPR003346">
    <property type="entry name" value="Transposase_20"/>
</dbReference>
<dbReference type="GO" id="GO:0006313">
    <property type="term" value="P:DNA transposition"/>
    <property type="evidence" value="ECO:0007669"/>
    <property type="project" value="InterPro"/>
</dbReference>
<evidence type="ECO:0000259" key="2">
    <source>
        <dbReference type="Pfam" id="PF02371"/>
    </source>
</evidence>
<dbReference type="Pfam" id="PF01548">
    <property type="entry name" value="DEDD_Tnp_IS110"/>
    <property type="match status" value="1"/>
</dbReference>
<keyword evidence="4" id="KW-1185">Reference proteome</keyword>
<dbReference type="PANTHER" id="PTHR33055:SF13">
    <property type="entry name" value="TRANSPOSASE"/>
    <property type="match status" value="1"/>
</dbReference>
<accession>V5E0Q9</accession>
<dbReference type="Proteomes" id="UP000017842">
    <property type="component" value="Unassembled WGS sequence"/>
</dbReference>
<dbReference type="InterPro" id="IPR047650">
    <property type="entry name" value="Transpos_IS110"/>
</dbReference>
<dbReference type="InterPro" id="IPR002525">
    <property type="entry name" value="Transp_IS110-like_N"/>
</dbReference>
<dbReference type="EMBL" id="AYLO01000034">
    <property type="protein sequence ID" value="ESS73136.1"/>
    <property type="molecule type" value="Genomic_DNA"/>
</dbReference>
<reference evidence="3 4" key="1">
    <citation type="journal article" date="2013" name="Genome Announc.">
        <title>Draft Genome Sequence of the Methanotrophic Gammaproteobacterium Methyloglobulus morosus DSM 22980 Strain KoM1.</title>
        <authorList>
            <person name="Poehlein A."/>
            <person name="Deutzmann J.S."/>
            <person name="Daniel R."/>
            <person name="Simeonova D.D."/>
        </authorList>
    </citation>
    <scope>NUCLEOTIDE SEQUENCE [LARGE SCALE GENOMIC DNA]</scope>
    <source>
        <strain evidence="3 4">KoM1</strain>
    </source>
</reference>
<dbReference type="eggNOG" id="COG3547">
    <property type="taxonomic scope" value="Bacteria"/>
</dbReference>
<dbReference type="PANTHER" id="PTHR33055">
    <property type="entry name" value="TRANSPOSASE FOR INSERTION SEQUENCE ELEMENT IS1111A"/>
    <property type="match status" value="1"/>
</dbReference>
<dbReference type="Pfam" id="PF02371">
    <property type="entry name" value="Transposase_20"/>
    <property type="match status" value="1"/>
</dbReference>
<dbReference type="GO" id="GO:0003677">
    <property type="term" value="F:DNA binding"/>
    <property type="evidence" value="ECO:0007669"/>
    <property type="project" value="InterPro"/>
</dbReference>
<evidence type="ECO:0000313" key="3">
    <source>
        <dbReference type="EMBL" id="ESS73136.1"/>
    </source>
</evidence>